<reference evidence="1 2" key="1">
    <citation type="submission" date="2020-01" db="EMBL/GenBank/DDBJ databases">
        <title>Muricauda sediminis sp.nov. 40Bstr401.</title>
        <authorList>
            <person name="Xue Z."/>
            <person name="Zhu S."/>
            <person name="Ren N."/>
            <person name="Chen T."/>
            <person name="Chen X."/>
            <person name="Chen J."/>
            <person name="Yang J."/>
        </authorList>
    </citation>
    <scope>NUCLEOTIDE SEQUENCE [LARGE SCALE GENOMIC DNA]</scope>
    <source>
        <strain evidence="1 2">40Bstr401</strain>
    </source>
</reference>
<dbReference type="AlphaFoldDB" id="A0A6I5L204"/>
<proteinExistence type="predicted"/>
<gene>
    <name evidence="1" type="ORF">GTK07_06935</name>
</gene>
<sequence length="116" mass="13342">MKLKFDSANPGSISKNNEIFEWIKSFDEADLYISETSLEIIPKLEKPLKSNLEKIEEDFLSETYQGYFDEVNTFRIIRPGKESRYIMDLTGDIETLTIADMSMSGNGYAVHFDVVK</sequence>
<name>A0A6I5L204_9FLAO</name>
<evidence type="ECO:0000313" key="2">
    <source>
        <dbReference type="Proteomes" id="UP000468707"/>
    </source>
</evidence>
<dbReference type="Proteomes" id="UP000468707">
    <property type="component" value="Unassembled WGS sequence"/>
</dbReference>
<evidence type="ECO:0000313" key="1">
    <source>
        <dbReference type="EMBL" id="NDV43060.1"/>
    </source>
</evidence>
<dbReference type="RefSeq" id="WP_163634459.1">
    <property type="nucleotide sequence ID" value="NZ_JAAAMI010000003.1"/>
</dbReference>
<dbReference type="EMBL" id="JAAAMI010000003">
    <property type="protein sequence ID" value="NDV43060.1"/>
    <property type="molecule type" value="Genomic_DNA"/>
</dbReference>
<organism evidence="1 2">
    <name type="scientific">Flagellimonas sediminis</name>
    <dbReference type="NCBI Taxonomy" id="2696468"/>
    <lineage>
        <taxon>Bacteria</taxon>
        <taxon>Pseudomonadati</taxon>
        <taxon>Bacteroidota</taxon>
        <taxon>Flavobacteriia</taxon>
        <taxon>Flavobacteriales</taxon>
        <taxon>Flavobacteriaceae</taxon>
        <taxon>Flagellimonas</taxon>
    </lineage>
</organism>
<protein>
    <submittedName>
        <fullName evidence="1">Uncharacterized protein</fullName>
    </submittedName>
</protein>
<keyword evidence="2" id="KW-1185">Reference proteome</keyword>
<accession>A0A6I5L204</accession>
<comment type="caution">
    <text evidence="1">The sequence shown here is derived from an EMBL/GenBank/DDBJ whole genome shotgun (WGS) entry which is preliminary data.</text>
</comment>